<evidence type="ECO:0000256" key="8">
    <source>
        <dbReference type="PROSITE-ProRule" id="PRU00703"/>
    </source>
</evidence>
<comment type="subunit">
    <text evidence="9">Homodimer.</text>
</comment>
<dbReference type="Pfam" id="PF03448">
    <property type="entry name" value="MgtE_N"/>
    <property type="match status" value="1"/>
</dbReference>
<evidence type="ECO:0000256" key="1">
    <source>
        <dbReference type="ARBA" id="ARBA00004141"/>
    </source>
</evidence>
<dbReference type="CDD" id="cd04606">
    <property type="entry name" value="CBS_pair_Mg_transporter"/>
    <property type="match status" value="1"/>
</dbReference>
<keyword evidence="6 9" id="KW-1133">Transmembrane helix</keyword>
<keyword evidence="3 9" id="KW-0813">Transport</keyword>
<evidence type="ECO:0000256" key="9">
    <source>
        <dbReference type="RuleBase" id="RU362011"/>
    </source>
</evidence>
<dbReference type="PROSITE" id="PS51371">
    <property type="entry name" value="CBS"/>
    <property type="match status" value="1"/>
</dbReference>
<dbReference type="EMBL" id="JBHTIK010000002">
    <property type="protein sequence ID" value="MFD0847576.1"/>
    <property type="molecule type" value="Genomic_DNA"/>
</dbReference>
<reference evidence="12" key="1">
    <citation type="journal article" date="2019" name="Int. J. Syst. Evol. Microbiol.">
        <title>The Global Catalogue of Microorganisms (GCM) 10K type strain sequencing project: providing services to taxonomists for standard genome sequencing and annotation.</title>
        <authorList>
            <consortium name="The Broad Institute Genomics Platform"/>
            <consortium name="The Broad Institute Genome Sequencing Center for Infectious Disease"/>
            <person name="Wu L."/>
            <person name="Ma J."/>
        </authorList>
    </citation>
    <scope>NUCLEOTIDE SEQUENCE [LARGE SCALE GENOMIC DNA]</scope>
    <source>
        <strain evidence="12">CCUG 52537</strain>
    </source>
</reference>
<feature type="domain" description="CBS" evidence="10">
    <location>
        <begin position="222"/>
        <end position="278"/>
    </location>
</feature>
<accession>A0ABW3C1L3</accession>
<dbReference type="PANTHER" id="PTHR43773">
    <property type="entry name" value="MAGNESIUM TRANSPORTER MGTE"/>
    <property type="match status" value="1"/>
</dbReference>
<feature type="transmembrane region" description="Helical" evidence="9">
    <location>
        <begin position="330"/>
        <end position="349"/>
    </location>
</feature>
<dbReference type="NCBIfam" id="TIGR00400">
    <property type="entry name" value="mgtE"/>
    <property type="match status" value="1"/>
</dbReference>
<keyword evidence="9" id="KW-1003">Cell membrane</keyword>
<dbReference type="SMART" id="SM00924">
    <property type="entry name" value="MgtE_N"/>
    <property type="match status" value="1"/>
</dbReference>
<dbReference type="InterPro" id="IPR006668">
    <property type="entry name" value="Mg_transptr_MgtE_intracell_dom"/>
</dbReference>
<dbReference type="Proteomes" id="UP001597124">
    <property type="component" value="Unassembled WGS sequence"/>
</dbReference>
<dbReference type="Gene3D" id="1.10.357.20">
    <property type="entry name" value="SLC41 divalent cation transporters, integral membrane domain"/>
    <property type="match status" value="1"/>
</dbReference>
<dbReference type="SUPFAM" id="SSF54631">
    <property type="entry name" value="CBS-domain pair"/>
    <property type="match status" value="1"/>
</dbReference>
<gene>
    <name evidence="11" type="primary">mgtE</name>
    <name evidence="11" type="ORF">ACFQ00_04510</name>
</gene>
<comment type="similarity">
    <text evidence="2 9">Belongs to the SLC41A transporter family.</text>
</comment>
<evidence type="ECO:0000256" key="3">
    <source>
        <dbReference type="ARBA" id="ARBA00022448"/>
    </source>
</evidence>
<keyword evidence="7 9" id="KW-0472">Membrane</keyword>
<dbReference type="SUPFAM" id="SSF161093">
    <property type="entry name" value="MgtE membrane domain-like"/>
    <property type="match status" value="1"/>
</dbReference>
<keyword evidence="9" id="KW-0479">Metal-binding</keyword>
<feature type="transmembrane region" description="Helical" evidence="9">
    <location>
        <begin position="379"/>
        <end position="400"/>
    </location>
</feature>
<evidence type="ECO:0000256" key="6">
    <source>
        <dbReference type="ARBA" id="ARBA00022989"/>
    </source>
</evidence>
<dbReference type="Pfam" id="PF01769">
    <property type="entry name" value="MgtE"/>
    <property type="match status" value="1"/>
</dbReference>
<feature type="transmembrane region" description="Helical" evidence="9">
    <location>
        <begin position="442"/>
        <end position="463"/>
    </location>
</feature>
<keyword evidence="12" id="KW-1185">Reference proteome</keyword>
<keyword evidence="4 9" id="KW-0812">Transmembrane</keyword>
<dbReference type="Gene3D" id="3.10.580.10">
    <property type="entry name" value="CBS-domain"/>
    <property type="match status" value="1"/>
</dbReference>
<dbReference type="InterPro" id="IPR036739">
    <property type="entry name" value="SLC41_membr_dom_sf"/>
</dbReference>
<dbReference type="SUPFAM" id="SSF158791">
    <property type="entry name" value="MgtE N-terminal domain-like"/>
    <property type="match status" value="1"/>
</dbReference>
<name>A0ABW3C1L3_SPHXN</name>
<evidence type="ECO:0000256" key="7">
    <source>
        <dbReference type="ARBA" id="ARBA00023136"/>
    </source>
</evidence>
<evidence type="ECO:0000256" key="4">
    <source>
        <dbReference type="ARBA" id="ARBA00022692"/>
    </source>
</evidence>
<keyword evidence="5 9" id="KW-0460">Magnesium</keyword>
<dbReference type="InterPro" id="IPR006667">
    <property type="entry name" value="SLC41_membr_dom"/>
</dbReference>
<comment type="caution">
    <text evidence="11">The sequence shown here is derived from an EMBL/GenBank/DDBJ whole genome shotgun (WGS) entry which is preliminary data.</text>
</comment>
<dbReference type="InterPro" id="IPR006669">
    <property type="entry name" value="MgtE_transporter"/>
</dbReference>
<keyword evidence="8" id="KW-0129">CBS domain</keyword>
<dbReference type="InterPro" id="IPR046342">
    <property type="entry name" value="CBS_dom_sf"/>
</dbReference>
<comment type="subcellular location">
    <subcellularLocation>
        <location evidence="9">Cell membrane</location>
        <topology evidence="9">Multi-pass membrane protein</topology>
    </subcellularLocation>
    <subcellularLocation>
        <location evidence="1">Membrane</location>
        <topology evidence="1">Multi-pass membrane protein</topology>
    </subcellularLocation>
</comment>
<evidence type="ECO:0000256" key="2">
    <source>
        <dbReference type="ARBA" id="ARBA00009749"/>
    </source>
</evidence>
<evidence type="ECO:0000259" key="10">
    <source>
        <dbReference type="PROSITE" id="PS51371"/>
    </source>
</evidence>
<dbReference type="RefSeq" id="WP_381486824.1">
    <property type="nucleotide sequence ID" value="NZ_JBHTIK010000002.1"/>
</dbReference>
<dbReference type="SMART" id="SM00116">
    <property type="entry name" value="CBS"/>
    <property type="match status" value="2"/>
</dbReference>
<evidence type="ECO:0000313" key="12">
    <source>
        <dbReference type="Proteomes" id="UP001597124"/>
    </source>
</evidence>
<comment type="function">
    <text evidence="9">Acts as a magnesium transporter.</text>
</comment>
<dbReference type="PANTHER" id="PTHR43773:SF1">
    <property type="entry name" value="MAGNESIUM TRANSPORTER MGTE"/>
    <property type="match status" value="1"/>
</dbReference>
<evidence type="ECO:0000313" key="11">
    <source>
        <dbReference type="EMBL" id="MFD0847576.1"/>
    </source>
</evidence>
<organism evidence="11 12">
    <name type="scientific">Sphingosinicella xenopeptidilytica</name>
    <dbReference type="NCBI Taxonomy" id="364098"/>
    <lineage>
        <taxon>Bacteria</taxon>
        <taxon>Pseudomonadati</taxon>
        <taxon>Pseudomonadota</taxon>
        <taxon>Alphaproteobacteria</taxon>
        <taxon>Sphingomonadales</taxon>
        <taxon>Sphingosinicellaceae</taxon>
        <taxon>Sphingosinicella</taxon>
    </lineage>
</organism>
<dbReference type="InterPro" id="IPR038076">
    <property type="entry name" value="MgtE_N_sf"/>
</dbReference>
<sequence>MSDDVQDKDPAPAPREALEDNRLTGAFVDEVTEALAAGDTARVQELAEPLHPADIADLIEQVEPGERQPLAAALGAVLDADVISEMNEVVREQLIDVLDPGQVADVVTQMETDDAVAILEDMDEEDQAEVLRSLPADERAAIEEALSYPEESAGRLMQRDLIAVPEYWTVGQVIDFLRQAGDDVTSDFWEIFVVDPSHKPVGTMRLSLVLRSPRNVLVTDVMKREQTLIPVDMDQEEVALRFQKYALISAAVVDTSGRLVGVVTVDDVVHIIQEEADEDILRLSGAGDGDINDSVREIVSTRLRWLVVNLGTAIIASIVIGFFAGTIEKMVALAILMPIVSALGGNAATQTMAVTVRALATDQLTEANTRRTILKEIRVALINGAAIAFLVGVAAGLYFTNVHLGLVIATAMIGNILVAGLAGVMVPLTLDRMDVDPAVSSPVFVTMTTDVMGFLFFLGLAAATGLTG</sequence>
<feature type="transmembrane region" description="Helical" evidence="9">
    <location>
        <begin position="305"/>
        <end position="324"/>
    </location>
</feature>
<dbReference type="Pfam" id="PF00571">
    <property type="entry name" value="CBS"/>
    <property type="match status" value="1"/>
</dbReference>
<feature type="transmembrane region" description="Helical" evidence="9">
    <location>
        <begin position="406"/>
        <end position="430"/>
    </location>
</feature>
<dbReference type="InterPro" id="IPR000644">
    <property type="entry name" value="CBS_dom"/>
</dbReference>
<proteinExistence type="inferred from homology"/>
<protein>
    <recommendedName>
        <fullName evidence="9">Magnesium transporter MgtE</fullName>
    </recommendedName>
</protein>
<dbReference type="Gene3D" id="1.25.60.10">
    <property type="entry name" value="MgtE N-terminal domain-like"/>
    <property type="match status" value="1"/>
</dbReference>
<evidence type="ECO:0000256" key="5">
    <source>
        <dbReference type="ARBA" id="ARBA00022842"/>
    </source>
</evidence>